<feature type="region of interest" description="Disordered" evidence="10">
    <location>
        <begin position="541"/>
        <end position="587"/>
    </location>
</feature>
<dbReference type="GO" id="GO:0008270">
    <property type="term" value="F:zinc ion binding"/>
    <property type="evidence" value="ECO:0007669"/>
    <property type="project" value="UniProtKB-KW"/>
</dbReference>
<keyword evidence="3" id="KW-0479">Metal-binding</keyword>
<dbReference type="InterPro" id="IPR052230">
    <property type="entry name" value="DNA_polymerase_eta"/>
</dbReference>
<name>A0A9P0QJI3_9ASCO</name>
<dbReference type="GO" id="GO:0005657">
    <property type="term" value="C:replication fork"/>
    <property type="evidence" value="ECO:0007669"/>
    <property type="project" value="TreeGrafter"/>
</dbReference>
<dbReference type="InterPro" id="IPR043128">
    <property type="entry name" value="Rev_trsase/Diguanyl_cyclase"/>
</dbReference>
<reference evidence="13" key="1">
    <citation type="submission" date="2022-03" db="EMBL/GenBank/DDBJ databases">
        <authorList>
            <person name="Legras J.-L."/>
            <person name="Devillers H."/>
            <person name="Grondin C."/>
        </authorList>
    </citation>
    <scope>NUCLEOTIDE SEQUENCE</scope>
    <source>
        <strain evidence="13">CLIB 1423</strain>
    </source>
</reference>
<keyword evidence="6" id="KW-0862">Zinc</keyword>
<dbReference type="GO" id="GO:0042276">
    <property type="term" value="P:error-prone translesion synthesis"/>
    <property type="evidence" value="ECO:0007669"/>
    <property type="project" value="TreeGrafter"/>
</dbReference>
<dbReference type="SUPFAM" id="SSF56672">
    <property type="entry name" value="DNA/RNA polymerases"/>
    <property type="match status" value="1"/>
</dbReference>
<dbReference type="Gene3D" id="3.30.1490.100">
    <property type="entry name" value="DNA polymerase, Y-family, little finger domain"/>
    <property type="match status" value="1"/>
</dbReference>
<dbReference type="GO" id="GO:0005634">
    <property type="term" value="C:nucleus"/>
    <property type="evidence" value="ECO:0007669"/>
    <property type="project" value="UniProtKB-SubCell"/>
</dbReference>
<keyword evidence="8" id="KW-0539">Nucleus</keyword>
<dbReference type="Pfam" id="PF18439">
    <property type="entry name" value="zf_UBZ"/>
    <property type="match status" value="1"/>
</dbReference>
<dbReference type="EMBL" id="CAKXYY010000001">
    <property type="protein sequence ID" value="CAH2350304.1"/>
    <property type="molecule type" value="Genomic_DNA"/>
</dbReference>
<dbReference type="Pfam" id="PF11799">
    <property type="entry name" value="IMS_C"/>
    <property type="match status" value="1"/>
</dbReference>
<dbReference type="Pfam" id="PF00817">
    <property type="entry name" value="IMS"/>
    <property type="match status" value="1"/>
</dbReference>
<dbReference type="Gene3D" id="3.30.70.270">
    <property type="match status" value="1"/>
</dbReference>
<feature type="compositionally biased region" description="Polar residues" evidence="10">
    <location>
        <begin position="576"/>
        <end position="587"/>
    </location>
</feature>
<dbReference type="InterPro" id="IPR017961">
    <property type="entry name" value="DNA_pol_Y-fam_little_finger"/>
</dbReference>
<gene>
    <name evidence="13" type="ORF">CLIB1423_01S07074</name>
</gene>
<proteinExistence type="predicted"/>
<evidence type="ECO:0000256" key="2">
    <source>
        <dbReference type="ARBA" id="ARBA00022679"/>
    </source>
</evidence>
<keyword evidence="2" id="KW-0808">Transferase</keyword>
<evidence type="ECO:0000256" key="8">
    <source>
        <dbReference type="ARBA" id="ARBA00023242"/>
    </source>
</evidence>
<keyword evidence="4" id="KW-0227">DNA damage</keyword>
<keyword evidence="5" id="KW-0863">Zinc-finger</keyword>
<comment type="caution">
    <text evidence="13">The sequence shown here is derived from an EMBL/GenBank/DDBJ whole genome shotgun (WGS) entry which is preliminary data.</text>
</comment>
<dbReference type="PIRSF" id="PIRSF036603">
    <property type="entry name" value="DPol_eta"/>
    <property type="match status" value="1"/>
</dbReference>
<dbReference type="Gene3D" id="3.40.1170.60">
    <property type="match status" value="1"/>
</dbReference>
<evidence type="ECO:0000256" key="7">
    <source>
        <dbReference type="ARBA" id="ARBA00023204"/>
    </source>
</evidence>
<dbReference type="PANTHER" id="PTHR45873:SF1">
    <property type="entry name" value="DNA POLYMERASE ETA"/>
    <property type="match status" value="1"/>
</dbReference>
<feature type="region of interest" description="Disordered" evidence="10">
    <location>
        <begin position="650"/>
        <end position="694"/>
    </location>
</feature>
<feature type="compositionally biased region" description="Basic and acidic residues" evidence="10">
    <location>
        <begin position="662"/>
        <end position="673"/>
    </location>
</feature>
<evidence type="ECO:0000313" key="14">
    <source>
        <dbReference type="Proteomes" id="UP000837801"/>
    </source>
</evidence>
<evidence type="ECO:0000256" key="4">
    <source>
        <dbReference type="ARBA" id="ARBA00022763"/>
    </source>
</evidence>
<dbReference type="PROSITE" id="PS51907">
    <property type="entry name" value="ZF_UBZ3"/>
    <property type="match status" value="1"/>
</dbReference>
<dbReference type="SUPFAM" id="SSF100879">
    <property type="entry name" value="Lesion bypass DNA polymerase (Y-family), little finger domain"/>
    <property type="match status" value="1"/>
</dbReference>
<evidence type="ECO:0000259" key="11">
    <source>
        <dbReference type="PROSITE" id="PS50173"/>
    </source>
</evidence>
<dbReference type="AlphaFoldDB" id="A0A9P0QJI3"/>
<dbReference type="InterPro" id="IPR041298">
    <property type="entry name" value="UBZ3"/>
</dbReference>
<evidence type="ECO:0000259" key="12">
    <source>
        <dbReference type="PROSITE" id="PS51907"/>
    </source>
</evidence>
<evidence type="ECO:0000256" key="6">
    <source>
        <dbReference type="ARBA" id="ARBA00022833"/>
    </source>
</evidence>
<dbReference type="Proteomes" id="UP000837801">
    <property type="component" value="Unassembled WGS sequence"/>
</dbReference>
<dbReference type="GO" id="GO:0003887">
    <property type="term" value="F:DNA-directed DNA polymerase activity"/>
    <property type="evidence" value="ECO:0007669"/>
    <property type="project" value="TreeGrafter"/>
</dbReference>
<dbReference type="GO" id="GO:0009314">
    <property type="term" value="P:response to radiation"/>
    <property type="evidence" value="ECO:0007669"/>
    <property type="project" value="TreeGrafter"/>
</dbReference>
<accession>A0A9P0QJI3</accession>
<feature type="domain" description="UmuC" evidence="11">
    <location>
        <begin position="43"/>
        <end position="298"/>
    </location>
</feature>
<dbReference type="InterPro" id="IPR036775">
    <property type="entry name" value="DNA_pol_Y-fam_lit_finger_sf"/>
</dbReference>
<dbReference type="PROSITE" id="PS50173">
    <property type="entry name" value="UMUC"/>
    <property type="match status" value="1"/>
</dbReference>
<dbReference type="PANTHER" id="PTHR45873">
    <property type="entry name" value="DNA POLYMERASE ETA"/>
    <property type="match status" value="1"/>
</dbReference>
<dbReference type="GO" id="GO:0035861">
    <property type="term" value="C:site of double-strand break"/>
    <property type="evidence" value="ECO:0007669"/>
    <property type="project" value="TreeGrafter"/>
</dbReference>
<comment type="subcellular location">
    <subcellularLocation>
        <location evidence="1">Nucleus</location>
    </subcellularLocation>
</comment>
<dbReference type="InterPro" id="IPR043502">
    <property type="entry name" value="DNA/RNA_pol_sf"/>
</dbReference>
<evidence type="ECO:0000256" key="5">
    <source>
        <dbReference type="ARBA" id="ARBA00022771"/>
    </source>
</evidence>
<evidence type="ECO:0000313" key="13">
    <source>
        <dbReference type="EMBL" id="CAH2350304.1"/>
    </source>
</evidence>
<dbReference type="OrthoDB" id="5723at2759"/>
<sequence length="694" mass="78177">MSVINPAFKIPESSPYDTSEFTFKDLADINDSHVAYKSPLAVIGHIDLNAFFAQVEQIRLGYTRDDPVVCVQWSSLIAVSYAARKYGIGRLDSIKSARAKCPNVILAHAAVFKQGESHWAYVDGLPSQITHKVSLDPYRRESRKIISIFNQECDLVEKASVDESYLDLGRLIYERLYKDYPQLFENLSSESFKKDSKLPPIPKEHLNLKIYGISESECYTVSDWDDVCMCIGSEIIYNVRQEVFKILGYTTSGGVGRNKFIAKLAGGVYKPDNLGVVFNKNVETFLNRFELTDIGGMGGKTGEEVLYKLNVKDIAGEDKSSITKIRDNFSLHDLKSDLKDDEIAEKVYNLVRGNQPKELTLKVEVKSMMSRKNFPGKPVANLKDAYDWIKVFVGDLKNRLIESDDESMNISSSQYEKQRPTIRRPKTVSLHFGTTDYQSHSKQTTIAPMKDLEKFEELLEVTALRLLKELLDSLSSNSKPSNGFKMKDVTEITRNIKIIGSANMSLTISNFVKTSNNNLLDSFMAKPRSTDSHKKELMAYTAKSPSPPVPGKQSGPKLNLSPSSRSQSPSIFSSFTGNKPTTEQNITNKKFQSRIQENDTNSIVEQLQKVHTRNVQLNGKGNSAYCETCKKNIEESVPEHTDFHVALDLSKRLNGEDQDGPTTKRESAQNKKTDSKRRKINDKSQSRLPWGTKQ</sequence>
<dbReference type="GO" id="GO:0070987">
    <property type="term" value="P:error-free translesion synthesis"/>
    <property type="evidence" value="ECO:0007669"/>
    <property type="project" value="UniProtKB-ARBA"/>
</dbReference>
<keyword evidence="14" id="KW-1185">Reference proteome</keyword>
<dbReference type="GO" id="GO:0003684">
    <property type="term" value="F:damaged DNA binding"/>
    <property type="evidence" value="ECO:0007669"/>
    <property type="project" value="InterPro"/>
</dbReference>
<dbReference type="GO" id="GO:0007064">
    <property type="term" value="P:mitotic sister chromatid cohesion"/>
    <property type="evidence" value="ECO:0007669"/>
    <property type="project" value="UniProtKB-ARBA"/>
</dbReference>
<organism evidence="13 14">
    <name type="scientific">[Candida] railenensis</name>
    <dbReference type="NCBI Taxonomy" id="45579"/>
    <lineage>
        <taxon>Eukaryota</taxon>
        <taxon>Fungi</taxon>
        <taxon>Dikarya</taxon>
        <taxon>Ascomycota</taxon>
        <taxon>Saccharomycotina</taxon>
        <taxon>Pichiomycetes</taxon>
        <taxon>Debaryomycetaceae</taxon>
        <taxon>Kurtzmaniella</taxon>
    </lineage>
</organism>
<evidence type="ECO:0000256" key="9">
    <source>
        <dbReference type="ARBA" id="ARBA00044975"/>
    </source>
</evidence>
<evidence type="ECO:0000256" key="3">
    <source>
        <dbReference type="ARBA" id="ARBA00022723"/>
    </source>
</evidence>
<protein>
    <recommendedName>
        <fullName evidence="9">DNA polymerase eta</fullName>
    </recommendedName>
</protein>
<feature type="domain" description="UBZ3-type" evidence="12">
    <location>
        <begin position="619"/>
        <end position="652"/>
    </location>
</feature>
<dbReference type="GO" id="GO:0006281">
    <property type="term" value="P:DNA repair"/>
    <property type="evidence" value="ECO:0007669"/>
    <property type="project" value="UniProtKB-KW"/>
</dbReference>
<dbReference type="FunFam" id="3.40.1170.60:FF:000008">
    <property type="entry name" value="DNA polymerase eta subunit"/>
    <property type="match status" value="1"/>
</dbReference>
<keyword evidence="7" id="KW-0234">DNA repair</keyword>
<feature type="compositionally biased region" description="Low complexity" evidence="10">
    <location>
        <begin position="561"/>
        <end position="575"/>
    </location>
</feature>
<dbReference type="InterPro" id="IPR001126">
    <property type="entry name" value="UmuC"/>
</dbReference>
<evidence type="ECO:0000256" key="1">
    <source>
        <dbReference type="ARBA" id="ARBA00004123"/>
    </source>
</evidence>
<evidence type="ECO:0000256" key="10">
    <source>
        <dbReference type="SAM" id="MobiDB-lite"/>
    </source>
</evidence>